<reference evidence="4" key="1">
    <citation type="submission" date="2023-03" db="EMBL/GenBank/DDBJ databases">
        <title>Massive genome expansion in bonnet fungi (Mycena s.s.) driven by repeated elements and novel gene families across ecological guilds.</title>
        <authorList>
            <consortium name="Lawrence Berkeley National Laboratory"/>
            <person name="Harder C.B."/>
            <person name="Miyauchi S."/>
            <person name="Viragh M."/>
            <person name="Kuo A."/>
            <person name="Thoen E."/>
            <person name="Andreopoulos B."/>
            <person name="Lu D."/>
            <person name="Skrede I."/>
            <person name="Drula E."/>
            <person name="Henrissat B."/>
            <person name="Morin E."/>
            <person name="Kohler A."/>
            <person name="Barry K."/>
            <person name="LaButti K."/>
            <person name="Morin E."/>
            <person name="Salamov A."/>
            <person name="Lipzen A."/>
            <person name="Mereny Z."/>
            <person name="Hegedus B."/>
            <person name="Baldrian P."/>
            <person name="Stursova M."/>
            <person name="Weitz H."/>
            <person name="Taylor A."/>
            <person name="Grigoriev I.V."/>
            <person name="Nagy L.G."/>
            <person name="Martin F."/>
            <person name="Kauserud H."/>
        </authorList>
    </citation>
    <scope>NUCLEOTIDE SEQUENCE</scope>
    <source>
        <strain evidence="4">9144</strain>
    </source>
</reference>
<evidence type="ECO:0000259" key="3">
    <source>
        <dbReference type="Pfam" id="PF24535"/>
    </source>
</evidence>
<dbReference type="Pfam" id="PF24535">
    <property type="entry name" value="DUF7598"/>
    <property type="match status" value="1"/>
</dbReference>
<feature type="region of interest" description="Disordered" evidence="1">
    <location>
        <begin position="250"/>
        <end position="357"/>
    </location>
</feature>
<feature type="compositionally biased region" description="Low complexity" evidence="1">
    <location>
        <begin position="317"/>
        <end position="328"/>
    </location>
</feature>
<keyword evidence="2" id="KW-0472">Membrane</keyword>
<keyword evidence="2" id="KW-1133">Transmembrane helix</keyword>
<evidence type="ECO:0000313" key="5">
    <source>
        <dbReference type="Proteomes" id="UP001219525"/>
    </source>
</evidence>
<keyword evidence="5" id="KW-1185">Reference proteome</keyword>
<evidence type="ECO:0000256" key="1">
    <source>
        <dbReference type="SAM" id="MobiDB-lite"/>
    </source>
</evidence>
<accession>A0AAD6V083</accession>
<proteinExistence type="predicted"/>
<dbReference type="AlphaFoldDB" id="A0AAD6V083"/>
<name>A0AAD6V083_9AGAR</name>
<dbReference type="Proteomes" id="UP001219525">
    <property type="component" value="Unassembled WGS sequence"/>
</dbReference>
<feature type="compositionally biased region" description="Basic residues" evidence="1">
    <location>
        <begin position="287"/>
        <end position="297"/>
    </location>
</feature>
<feature type="transmembrane region" description="Helical" evidence="2">
    <location>
        <begin position="7"/>
        <end position="27"/>
    </location>
</feature>
<comment type="caution">
    <text evidence="4">The sequence shown here is derived from an EMBL/GenBank/DDBJ whole genome shotgun (WGS) entry which is preliminary data.</text>
</comment>
<feature type="domain" description="DUF7598" evidence="3">
    <location>
        <begin position="74"/>
        <end position="157"/>
    </location>
</feature>
<dbReference type="EMBL" id="JARJCW010000068">
    <property type="protein sequence ID" value="KAJ7199398.1"/>
    <property type="molecule type" value="Genomic_DNA"/>
</dbReference>
<feature type="transmembrane region" description="Helical" evidence="2">
    <location>
        <begin position="74"/>
        <end position="94"/>
    </location>
</feature>
<organism evidence="4 5">
    <name type="scientific">Mycena pura</name>
    <dbReference type="NCBI Taxonomy" id="153505"/>
    <lineage>
        <taxon>Eukaryota</taxon>
        <taxon>Fungi</taxon>
        <taxon>Dikarya</taxon>
        <taxon>Basidiomycota</taxon>
        <taxon>Agaricomycotina</taxon>
        <taxon>Agaricomycetes</taxon>
        <taxon>Agaricomycetidae</taxon>
        <taxon>Agaricales</taxon>
        <taxon>Marasmiineae</taxon>
        <taxon>Mycenaceae</taxon>
        <taxon>Mycena</taxon>
    </lineage>
</organism>
<dbReference type="InterPro" id="IPR056019">
    <property type="entry name" value="DUF7598"/>
</dbReference>
<evidence type="ECO:0000256" key="2">
    <source>
        <dbReference type="SAM" id="Phobius"/>
    </source>
</evidence>
<evidence type="ECO:0000313" key="4">
    <source>
        <dbReference type="EMBL" id="KAJ7199398.1"/>
    </source>
</evidence>
<feature type="transmembrane region" description="Helical" evidence="2">
    <location>
        <begin position="138"/>
        <end position="160"/>
    </location>
</feature>
<protein>
    <recommendedName>
        <fullName evidence="3">DUF7598 domain-containing protein</fullName>
    </recommendedName>
</protein>
<gene>
    <name evidence="4" type="ORF">GGX14DRAFT_545074</name>
</gene>
<keyword evidence="2" id="KW-0812">Transmembrane</keyword>
<feature type="compositionally biased region" description="Basic and acidic residues" evidence="1">
    <location>
        <begin position="298"/>
        <end position="308"/>
    </location>
</feature>
<feature type="transmembrane region" description="Helical" evidence="2">
    <location>
        <begin position="106"/>
        <end position="126"/>
    </location>
</feature>
<sequence length="357" mass="39319">MPRTSTLIFIGLNAVRVFSVVGLILVFSSSIVDLANNIKAVNRFQANRIANSTDDMLDCDYIDGSTVPNQPAGVFWAVVSSLLIIFQVIILLLSELSWPMVFFDRFFPVLGSAFGLGALGIFQALIGAQILSHHVNDFTLVAAFFLFSVGCLNMLLGLVFREKAKVRRSLRGKRAEQNNRGIIAPHALTTAPQFPTAAFPGTGTEKVPDDESFDFSTWRSSDKAGYGFGRQGEKAAGLRGFMLQRPEESLPRYASPTPTFATEPPPMPEQQRAARTPSHARSIASSRRSRSRSRSHSRRDSRDSDYTHETSSSFASPIPDRGPIDIPDSPLPHHQETPVPLPLHAQVPRYGRAHGRF</sequence>